<accession>A0A3E0E234</accession>
<keyword evidence="2" id="KW-1185">Reference proteome</keyword>
<dbReference type="OrthoDB" id="1376671at2"/>
<organism evidence="1 2">
    <name type="scientific">Algoriphagus antarcticus</name>
    <dbReference type="NCBI Taxonomy" id="238540"/>
    <lineage>
        <taxon>Bacteria</taxon>
        <taxon>Pseudomonadati</taxon>
        <taxon>Bacteroidota</taxon>
        <taxon>Cytophagia</taxon>
        <taxon>Cytophagales</taxon>
        <taxon>Cyclobacteriaceae</taxon>
        <taxon>Algoriphagus</taxon>
    </lineage>
</organism>
<dbReference type="EMBL" id="QUNF01000005">
    <property type="protein sequence ID" value="REG90996.1"/>
    <property type="molecule type" value="Genomic_DNA"/>
</dbReference>
<gene>
    <name evidence="1" type="ORF">C8N25_105105</name>
</gene>
<evidence type="ECO:0000313" key="2">
    <source>
        <dbReference type="Proteomes" id="UP000256405"/>
    </source>
</evidence>
<protein>
    <submittedName>
        <fullName evidence="1">Uncharacterized protein</fullName>
    </submittedName>
</protein>
<reference evidence="1 2" key="1">
    <citation type="submission" date="2018-08" db="EMBL/GenBank/DDBJ databases">
        <title>Genomic Encyclopedia of Archaeal and Bacterial Type Strains, Phase II (KMG-II): from individual species to whole genera.</title>
        <authorList>
            <person name="Goeker M."/>
        </authorList>
    </citation>
    <scope>NUCLEOTIDE SEQUENCE [LARGE SCALE GENOMIC DNA]</scope>
    <source>
        <strain evidence="1 2">DSM 15986</strain>
    </source>
</reference>
<evidence type="ECO:0000313" key="1">
    <source>
        <dbReference type="EMBL" id="REG90996.1"/>
    </source>
</evidence>
<dbReference type="RefSeq" id="WP_086539607.1">
    <property type="nucleotide sequence ID" value="NZ_MSSW01000002.1"/>
</dbReference>
<name>A0A3E0E234_9BACT</name>
<dbReference type="Proteomes" id="UP000256405">
    <property type="component" value="Unassembled WGS sequence"/>
</dbReference>
<proteinExistence type="predicted"/>
<dbReference type="AlphaFoldDB" id="A0A3E0E234"/>
<sequence length="177" mass="19830">MDDGFRRNMATTQTEVLKRLKEPGIGMISSNKSLSNEESSVLQKLEAFGVIEKVNLTYRPCARFYKYADKLIAQEIPVEQFNFDDQPSANQIFHNTIHTQSIGQINQGSGNFSFEQINVDIIKKSMENELTPEQLDDIMRVLEEKGQNGVVQKLKSFGSDVLANVIAGIIANPALYS</sequence>
<comment type="caution">
    <text evidence="1">The sequence shown here is derived from an EMBL/GenBank/DDBJ whole genome shotgun (WGS) entry which is preliminary data.</text>
</comment>